<protein>
    <submittedName>
        <fullName evidence="2">Uncharacterized protein</fullName>
    </submittedName>
</protein>
<dbReference type="AlphaFoldDB" id="A0A814Y7U7"/>
<feature type="compositionally biased region" description="Acidic residues" evidence="1">
    <location>
        <begin position="530"/>
        <end position="540"/>
    </location>
</feature>
<gene>
    <name evidence="2" type="ORF">JXQ802_LOCUS25676</name>
</gene>
<accession>A0A814Y7U7</accession>
<evidence type="ECO:0000313" key="2">
    <source>
        <dbReference type="EMBL" id="CAF1225841.1"/>
    </source>
</evidence>
<feature type="compositionally biased region" description="Low complexity" evidence="1">
    <location>
        <begin position="435"/>
        <end position="449"/>
    </location>
</feature>
<evidence type="ECO:0000313" key="3">
    <source>
        <dbReference type="Proteomes" id="UP000663870"/>
    </source>
</evidence>
<dbReference type="EMBL" id="CAJNOL010000875">
    <property type="protein sequence ID" value="CAF1225841.1"/>
    <property type="molecule type" value="Genomic_DNA"/>
</dbReference>
<feature type="region of interest" description="Disordered" evidence="1">
    <location>
        <begin position="433"/>
        <end position="452"/>
    </location>
</feature>
<sequence>MLKWAVTPRFNSDYFENEGIHNNHGCELLTLQAIIDQHRLPCLVRLMNDDINESTDNYCLLLCQTNDPYLLVSNETERFSIPMSFDGLFAPVEKGITRYNILESVRALRSHLKSHPSSSSGFSYFTVLQPCMAYSNSALRRIRPGTILEPCRTSIISRSPSPSMSSSSSSSSNRLRTLFANLPHSLNKHFLLQHQQSRTLKNQIPPSDYLKVKSIQHDESFCLKSDSIGVFVPIHTELPSNNSHRRASLIPHSSPFSSASSSSSSSSSSSNQIQGLYSVDLLSKLSHQYPLITELVISRTLEENVPTNVGYPFRRLTFHRLIEQHTRIIAFDMKNYAFLELDTIHPMDLYVFEPEDALFQRYQAQLRWCDSHLSSFRSQIKTIVHSSQGTPTFVQATPLHGQQLQQYHQRRDSSSSLVSSLIKHIPQTIFTSQESVSSIRSRTRTPPSSKFNTTSIHLKQEQQQQQQQQKGKTTGSSGTPRKDVRVYFNDPTIQKRLQITSLTPTIQPIIKQTSFNNKHSNYHTNSTESDSIDGDEENEDSYQCTPL</sequence>
<name>A0A814Y7U7_9BILA</name>
<feature type="region of interest" description="Disordered" evidence="1">
    <location>
        <begin position="516"/>
        <end position="547"/>
    </location>
</feature>
<evidence type="ECO:0000256" key="1">
    <source>
        <dbReference type="SAM" id="MobiDB-lite"/>
    </source>
</evidence>
<comment type="caution">
    <text evidence="2">The sequence shown here is derived from an EMBL/GenBank/DDBJ whole genome shotgun (WGS) entry which is preliminary data.</text>
</comment>
<dbReference type="Proteomes" id="UP000663870">
    <property type="component" value="Unassembled WGS sequence"/>
</dbReference>
<feature type="compositionally biased region" description="Polar residues" evidence="1">
    <location>
        <begin position="516"/>
        <end position="529"/>
    </location>
</feature>
<reference evidence="2" key="1">
    <citation type="submission" date="2021-02" db="EMBL/GenBank/DDBJ databases">
        <authorList>
            <person name="Nowell W R."/>
        </authorList>
    </citation>
    <scope>NUCLEOTIDE SEQUENCE</scope>
</reference>
<organism evidence="2 3">
    <name type="scientific">Rotaria sordida</name>
    <dbReference type="NCBI Taxonomy" id="392033"/>
    <lineage>
        <taxon>Eukaryota</taxon>
        <taxon>Metazoa</taxon>
        <taxon>Spiralia</taxon>
        <taxon>Gnathifera</taxon>
        <taxon>Rotifera</taxon>
        <taxon>Eurotatoria</taxon>
        <taxon>Bdelloidea</taxon>
        <taxon>Philodinida</taxon>
        <taxon>Philodinidae</taxon>
        <taxon>Rotaria</taxon>
    </lineage>
</organism>
<feature type="compositionally biased region" description="Polar residues" evidence="1">
    <location>
        <begin position="470"/>
        <end position="479"/>
    </location>
</feature>
<proteinExistence type="predicted"/>
<feature type="region of interest" description="Disordered" evidence="1">
    <location>
        <begin position="457"/>
        <end position="490"/>
    </location>
</feature>
<keyword evidence="3" id="KW-1185">Reference proteome</keyword>